<name>X0GLB7_FUSOX</name>
<accession>X0GLB7</accession>
<keyword evidence="1" id="KW-0812">Transmembrane</keyword>
<dbReference type="Proteomes" id="UP000030676">
    <property type="component" value="Unassembled WGS sequence"/>
</dbReference>
<evidence type="ECO:0000256" key="1">
    <source>
        <dbReference type="SAM" id="Phobius"/>
    </source>
</evidence>
<evidence type="ECO:0000313" key="2">
    <source>
        <dbReference type="EMBL" id="EXL64103.1"/>
    </source>
</evidence>
<keyword evidence="1" id="KW-1133">Transmembrane helix</keyword>
<feature type="transmembrane region" description="Helical" evidence="1">
    <location>
        <begin position="37"/>
        <end position="57"/>
    </location>
</feature>
<dbReference type="HOGENOM" id="CLU_2229474_0_0_1"/>
<protein>
    <submittedName>
        <fullName evidence="2">Uncharacterized protein</fullName>
    </submittedName>
</protein>
<reference evidence="2" key="1">
    <citation type="submission" date="2011-11" db="EMBL/GenBank/DDBJ databases">
        <title>The Genome Sequence of Fusarium oxysporum PHW808.</title>
        <authorList>
            <consortium name="The Broad Institute Genome Sequencing Platform"/>
            <person name="Ma L.-J."/>
            <person name="Gale L.R."/>
            <person name="Schwartz D.C."/>
            <person name="Zhou S."/>
            <person name="Corby-Kistler H."/>
            <person name="Young S.K."/>
            <person name="Zeng Q."/>
            <person name="Gargeya S."/>
            <person name="Fitzgerald M."/>
            <person name="Haas B."/>
            <person name="Abouelleil A."/>
            <person name="Alvarado L."/>
            <person name="Arachchi H.M."/>
            <person name="Berlin A."/>
            <person name="Brown A."/>
            <person name="Chapman S.B."/>
            <person name="Chen Z."/>
            <person name="Dunbar C."/>
            <person name="Freedman E."/>
            <person name="Gearin G."/>
            <person name="Goldberg J."/>
            <person name="Griggs A."/>
            <person name="Gujja S."/>
            <person name="Heiman D."/>
            <person name="Howarth C."/>
            <person name="Larson L."/>
            <person name="Lui A."/>
            <person name="MacDonald P.J.P."/>
            <person name="Montmayeur A."/>
            <person name="Murphy C."/>
            <person name="Neiman D."/>
            <person name="Pearson M."/>
            <person name="Priest M."/>
            <person name="Roberts A."/>
            <person name="Saif S."/>
            <person name="Shea T."/>
            <person name="Shenoy N."/>
            <person name="Sisk P."/>
            <person name="Stolte C."/>
            <person name="Sykes S."/>
            <person name="Wortman J."/>
            <person name="Nusbaum C."/>
            <person name="Birren B."/>
        </authorList>
    </citation>
    <scope>NUCLEOTIDE SEQUENCE [LARGE SCALE GENOMIC DNA]</scope>
    <source>
        <strain evidence="2">54008</strain>
    </source>
</reference>
<feature type="non-terminal residue" evidence="2">
    <location>
        <position position="106"/>
    </location>
</feature>
<gene>
    <name evidence="2" type="ORF">FOPG_19628</name>
</gene>
<proteinExistence type="predicted"/>
<dbReference type="EMBL" id="KK034361">
    <property type="protein sequence ID" value="EXL64103.1"/>
    <property type="molecule type" value="Genomic_DNA"/>
</dbReference>
<reference evidence="2" key="2">
    <citation type="submission" date="2014-03" db="EMBL/GenBank/DDBJ databases">
        <title>The Genome Annotation of Fusarium oxysporum PHW808.</title>
        <authorList>
            <consortium name="The Broad Institute Genomics Platform"/>
            <person name="Ma L.-J."/>
            <person name="Corby-Kistler H."/>
            <person name="Broz K."/>
            <person name="Gale L.R."/>
            <person name="Jonkers W."/>
            <person name="O'Donnell K."/>
            <person name="Ploetz R."/>
            <person name="Steinberg C."/>
            <person name="Schwartz D.C."/>
            <person name="VanEtten H."/>
            <person name="Zhou S."/>
            <person name="Young S.K."/>
            <person name="Zeng Q."/>
            <person name="Gargeya S."/>
            <person name="Fitzgerald M."/>
            <person name="Abouelleil A."/>
            <person name="Alvarado L."/>
            <person name="Chapman S.B."/>
            <person name="Gainer-Dewar J."/>
            <person name="Goldberg J."/>
            <person name="Griggs A."/>
            <person name="Gujja S."/>
            <person name="Hansen M."/>
            <person name="Howarth C."/>
            <person name="Imamovic A."/>
            <person name="Ireland A."/>
            <person name="Larimer J."/>
            <person name="McCowan C."/>
            <person name="Murphy C."/>
            <person name="Pearson M."/>
            <person name="Poon T.W."/>
            <person name="Priest M."/>
            <person name="Roberts A."/>
            <person name="Saif S."/>
            <person name="Shea T."/>
            <person name="Sykes S."/>
            <person name="Wortman J."/>
            <person name="Nusbaum C."/>
            <person name="Birren B."/>
        </authorList>
    </citation>
    <scope>NUCLEOTIDE SEQUENCE</scope>
    <source>
        <strain evidence="2">54008</strain>
    </source>
</reference>
<sequence length="106" mass="12300">MPILDLTLSFFHYHLGQQFAARQRGITKDNTGGSHKYFFYLIVTVVKMSLAVPITIARNLTREQALQRVLQFAHRHRLSALLGLSQVLMQWAGRRASRQQEQTYQE</sequence>
<dbReference type="AlphaFoldDB" id="X0GLB7"/>
<keyword evidence="1" id="KW-0472">Membrane</keyword>
<organism evidence="2">
    <name type="scientific">Fusarium oxysporum f. sp. conglutinans race 2 54008</name>
    <dbReference type="NCBI Taxonomy" id="1089457"/>
    <lineage>
        <taxon>Eukaryota</taxon>
        <taxon>Fungi</taxon>
        <taxon>Dikarya</taxon>
        <taxon>Ascomycota</taxon>
        <taxon>Pezizomycotina</taxon>
        <taxon>Sordariomycetes</taxon>
        <taxon>Hypocreomycetidae</taxon>
        <taxon>Hypocreales</taxon>
        <taxon>Nectriaceae</taxon>
        <taxon>Fusarium</taxon>
        <taxon>Fusarium oxysporum species complex</taxon>
    </lineage>
</organism>